<name>A0A7T4T876_9BURK</name>
<organism evidence="1 2">
    <name type="scientific">Paraburkholderia ginsengisoli</name>
    <dbReference type="NCBI Taxonomy" id="311231"/>
    <lineage>
        <taxon>Bacteria</taxon>
        <taxon>Pseudomonadati</taxon>
        <taxon>Pseudomonadota</taxon>
        <taxon>Betaproteobacteria</taxon>
        <taxon>Burkholderiales</taxon>
        <taxon>Burkholderiaceae</taxon>
        <taxon>Paraburkholderia</taxon>
    </lineage>
</organism>
<protein>
    <submittedName>
        <fullName evidence="1">Uncharacterized protein</fullName>
    </submittedName>
</protein>
<proteinExistence type="predicted"/>
<dbReference type="Proteomes" id="UP000595610">
    <property type="component" value="Chromosome 1"/>
</dbReference>
<dbReference type="KEGG" id="pgis:I6I06_12655"/>
<keyword evidence="2" id="KW-1185">Reference proteome</keyword>
<sequence length="107" mass="11071">MSALNRSATGAALALCQDAYGNMMGGQEARAFAYLKLAISVLTAANESADSRGDIRAEKALKDAIDSALDAVDTLEPPFDPSLMDAATAKWEKLGISPAGVLPTVTL</sequence>
<dbReference type="AlphaFoldDB" id="A0A7T4T876"/>
<accession>A0A7T4T876</accession>
<evidence type="ECO:0000313" key="1">
    <source>
        <dbReference type="EMBL" id="QQC63155.1"/>
    </source>
</evidence>
<dbReference type="RefSeq" id="WP_042326999.1">
    <property type="nucleotide sequence ID" value="NZ_CP066075.1"/>
</dbReference>
<reference evidence="1 2" key="1">
    <citation type="submission" date="2020-12" db="EMBL/GenBank/DDBJ databases">
        <title>FDA dAtabase for Regulatory Grade micrObial Sequences (FDA-ARGOS): Supporting development and validation of Infectious Disease Dx tests.</title>
        <authorList>
            <person name="Nelson B."/>
            <person name="Plummer A."/>
            <person name="Tallon L."/>
            <person name="Sadzewicz L."/>
            <person name="Zhao X."/>
            <person name="Boylan J."/>
            <person name="Ott S."/>
            <person name="Bowen H."/>
            <person name="Vavikolanu K."/>
            <person name="Mehta A."/>
            <person name="Aluvathingal J."/>
            <person name="Nadendla S."/>
            <person name="Myers T."/>
            <person name="Yan Y."/>
            <person name="Sichtig H."/>
        </authorList>
    </citation>
    <scope>NUCLEOTIDE SEQUENCE [LARGE SCALE GENOMIC DNA]</scope>
    <source>
        <strain evidence="1 2">FDAARGOS_1049</strain>
    </source>
</reference>
<evidence type="ECO:0000313" key="2">
    <source>
        <dbReference type="Proteomes" id="UP000595610"/>
    </source>
</evidence>
<gene>
    <name evidence="1" type="ORF">I6I06_12655</name>
</gene>
<dbReference type="EMBL" id="CP066075">
    <property type="protein sequence ID" value="QQC63155.1"/>
    <property type="molecule type" value="Genomic_DNA"/>
</dbReference>